<dbReference type="InterPro" id="IPR055348">
    <property type="entry name" value="DctQ"/>
</dbReference>
<comment type="function">
    <text evidence="9">Part of the tripartite ATP-independent periplasmic (TRAP) transport system.</text>
</comment>
<dbReference type="PANTHER" id="PTHR35011">
    <property type="entry name" value="2,3-DIKETO-L-GULONATE TRAP TRANSPORTER SMALL PERMEASE PROTEIN YIAM"/>
    <property type="match status" value="1"/>
</dbReference>
<dbReference type="InterPro" id="IPR007387">
    <property type="entry name" value="TRAP_DctQ"/>
</dbReference>
<feature type="transmembrane region" description="Helical" evidence="9">
    <location>
        <begin position="91"/>
        <end position="116"/>
    </location>
</feature>
<sequence>MPPLARIARQLDRLATAAGSLLGWLTLVMVLLQSAVVLLRYGFDGGSVALQDAVLYLHGAVLMLGLAYALQADAHVRVDVFYRRMSPRSRAWVNAVGTLVFLLPLCAFIILGSWHFTAASWAVRESSSSAGGLPGIYLLKSLIPLSALTLGLQGIAQLCRSLAELMLVETPPPAADTPASAPQANTVEELSA</sequence>
<evidence type="ECO:0000256" key="10">
    <source>
        <dbReference type="SAM" id="MobiDB-lite"/>
    </source>
</evidence>
<organism evidence="12 13">
    <name type="scientific">Microbulbifer aestuariivivens</name>
    <dbReference type="NCBI Taxonomy" id="1908308"/>
    <lineage>
        <taxon>Bacteria</taxon>
        <taxon>Pseudomonadati</taxon>
        <taxon>Pseudomonadota</taxon>
        <taxon>Gammaproteobacteria</taxon>
        <taxon>Cellvibrionales</taxon>
        <taxon>Microbulbiferaceae</taxon>
        <taxon>Microbulbifer</taxon>
    </lineage>
</organism>
<evidence type="ECO:0000313" key="12">
    <source>
        <dbReference type="EMBL" id="GAA5524672.1"/>
    </source>
</evidence>
<keyword evidence="7 9" id="KW-0472">Membrane</keyword>
<evidence type="ECO:0000256" key="7">
    <source>
        <dbReference type="ARBA" id="ARBA00023136"/>
    </source>
</evidence>
<accession>A0ABP9WN97</accession>
<dbReference type="RefSeq" id="WP_345549797.1">
    <property type="nucleotide sequence ID" value="NZ_BAABRT010000007.1"/>
</dbReference>
<evidence type="ECO:0000256" key="5">
    <source>
        <dbReference type="ARBA" id="ARBA00022692"/>
    </source>
</evidence>
<protein>
    <recommendedName>
        <fullName evidence="9">TRAP transporter small permease protein</fullName>
    </recommendedName>
</protein>
<feature type="transmembrane region" description="Helical" evidence="9">
    <location>
        <begin position="53"/>
        <end position="70"/>
    </location>
</feature>
<reference evidence="12 13" key="1">
    <citation type="submission" date="2024-02" db="EMBL/GenBank/DDBJ databases">
        <title>Microbulbifer aestuariivivens NBRC 112533.</title>
        <authorList>
            <person name="Ichikawa N."/>
            <person name="Katano-Makiyama Y."/>
            <person name="Hidaka K."/>
        </authorList>
    </citation>
    <scope>NUCLEOTIDE SEQUENCE [LARGE SCALE GENOMIC DNA]</scope>
    <source>
        <strain evidence="12 13">NBRC 112533</strain>
    </source>
</reference>
<name>A0ABP9WN97_9GAMM</name>
<comment type="similarity">
    <text evidence="8 9">Belongs to the TRAP transporter small permease family.</text>
</comment>
<feature type="transmembrane region" description="Helical" evidence="9">
    <location>
        <begin position="21"/>
        <end position="41"/>
    </location>
</feature>
<keyword evidence="3" id="KW-1003">Cell membrane</keyword>
<feature type="transmembrane region" description="Helical" evidence="9">
    <location>
        <begin position="136"/>
        <end position="156"/>
    </location>
</feature>
<dbReference type="PANTHER" id="PTHR35011:SF4">
    <property type="entry name" value="SLL1102 PROTEIN"/>
    <property type="match status" value="1"/>
</dbReference>
<comment type="caution">
    <text evidence="12">The sequence shown here is derived from an EMBL/GenBank/DDBJ whole genome shotgun (WGS) entry which is preliminary data.</text>
</comment>
<evidence type="ECO:0000256" key="8">
    <source>
        <dbReference type="ARBA" id="ARBA00038436"/>
    </source>
</evidence>
<evidence type="ECO:0000259" key="11">
    <source>
        <dbReference type="Pfam" id="PF04290"/>
    </source>
</evidence>
<dbReference type="Pfam" id="PF04290">
    <property type="entry name" value="DctQ"/>
    <property type="match status" value="1"/>
</dbReference>
<comment type="subcellular location">
    <subcellularLocation>
        <location evidence="1 9">Cell inner membrane</location>
        <topology evidence="1 9">Multi-pass membrane protein</topology>
    </subcellularLocation>
</comment>
<evidence type="ECO:0000256" key="2">
    <source>
        <dbReference type="ARBA" id="ARBA00022448"/>
    </source>
</evidence>
<gene>
    <name evidence="12" type="ORF">Maes01_01229</name>
</gene>
<feature type="region of interest" description="Disordered" evidence="10">
    <location>
        <begin position="173"/>
        <end position="192"/>
    </location>
</feature>
<evidence type="ECO:0000256" key="9">
    <source>
        <dbReference type="RuleBase" id="RU369079"/>
    </source>
</evidence>
<dbReference type="Proteomes" id="UP001408594">
    <property type="component" value="Unassembled WGS sequence"/>
</dbReference>
<dbReference type="EMBL" id="BAABRT010000007">
    <property type="protein sequence ID" value="GAA5524672.1"/>
    <property type="molecule type" value="Genomic_DNA"/>
</dbReference>
<proteinExistence type="inferred from homology"/>
<feature type="domain" description="Tripartite ATP-independent periplasmic transporters DctQ component" evidence="11">
    <location>
        <begin position="29"/>
        <end position="162"/>
    </location>
</feature>
<keyword evidence="2 9" id="KW-0813">Transport</keyword>
<evidence type="ECO:0000256" key="4">
    <source>
        <dbReference type="ARBA" id="ARBA00022519"/>
    </source>
</evidence>
<keyword evidence="5 9" id="KW-0812">Transmembrane</keyword>
<comment type="subunit">
    <text evidence="9">The complex comprises the extracytoplasmic solute receptor protein and the two transmembrane proteins.</text>
</comment>
<keyword evidence="4 9" id="KW-0997">Cell inner membrane</keyword>
<evidence type="ECO:0000256" key="3">
    <source>
        <dbReference type="ARBA" id="ARBA00022475"/>
    </source>
</evidence>
<evidence type="ECO:0000313" key="13">
    <source>
        <dbReference type="Proteomes" id="UP001408594"/>
    </source>
</evidence>
<keyword evidence="6 9" id="KW-1133">Transmembrane helix</keyword>
<keyword evidence="13" id="KW-1185">Reference proteome</keyword>
<evidence type="ECO:0000256" key="1">
    <source>
        <dbReference type="ARBA" id="ARBA00004429"/>
    </source>
</evidence>
<evidence type="ECO:0000256" key="6">
    <source>
        <dbReference type="ARBA" id="ARBA00022989"/>
    </source>
</evidence>